<dbReference type="Proteomes" id="UP001297272">
    <property type="component" value="Unassembled WGS sequence"/>
</dbReference>
<evidence type="ECO:0000256" key="1">
    <source>
        <dbReference type="SAM" id="Coils"/>
    </source>
</evidence>
<comment type="caution">
    <text evidence="2">The sequence shown here is derived from an EMBL/GenBank/DDBJ whole genome shotgun (WGS) entry which is preliminary data.</text>
</comment>
<keyword evidence="3" id="KW-1185">Reference proteome</keyword>
<organism evidence="2 3">
    <name type="scientific">Tianweitania aestuarii</name>
    <dbReference type="NCBI Taxonomy" id="2814886"/>
    <lineage>
        <taxon>Bacteria</taxon>
        <taxon>Pseudomonadati</taxon>
        <taxon>Pseudomonadota</taxon>
        <taxon>Alphaproteobacteria</taxon>
        <taxon>Hyphomicrobiales</taxon>
        <taxon>Phyllobacteriaceae</taxon>
        <taxon>Tianweitania</taxon>
    </lineage>
</organism>
<evidence type="ECO:0000313" key="2">
    <source>
        <dbReference type="EMBL" id="MBS9722506.1"/>
    </source>
</evidence>
<reference evidence="2 3" key="1">
    <citation type="submission" date="2021-03" db="EMBL/GenBank/DDBJ databases">
        <title>Tianweitania aestuarii sp. nov., isolated from a tidal flat.</title>
        <authorList>
            <person name="Park S."/>
            <person name="Yoon J.-H."/>
        </authorList>
    </citation>
    <scope>NUCLEOTIDE SEQUENCE [LARGE SCALE GENOMIC DNA]</scope>
    <source>
        <strain evidence="2 3">BSSL-BM11</strain>
    </source>
</reference>
<accession>A0ABS5S1W0</accession>
<sequence>MRDEQLIVDLSGDHADFVREQVERRGDDNAADVVADALNLLQKRERDLARLRAALDKAAADPRRYSIEEVEARFRKRSSGSEAAE</sequence>
<keyword evidence="1" id="KW-0175">Coiled coil</keyword>
<evidence type="ECO:0000313" key="3">
    <source>
        <dbReference type="Proteomes" id="UP001297272"/>
    </source>
</evidence>
<evidence type="ECO:0008006" key="4">
    <source>
        <dbReference type="Google" id="ProtNLM"/>
    </source>
</evidence>
<dbReference type="RefSeq" id="WP_213986162.1">
    <property type="nucleotide sequence ID" value="NZ_JAFMNX010000006.1"/>
</dbReference>
<gene>
    <name evidence="2" type="ORF">JYU29_17565</name>
</gene>
<protein>
    <recommendedName>
        <fullName evidence="4">Type II toxin-antitoxin system ParD family antitoxin</fullName>
    </recommendedName>
</protein>
<proteinExistence type="predicted"/>
<dbReference type="InterPro" id="IPR038296">
    <property type="entry name" value="ParD_sf"/>
</dbReference>
<dbReference type="EMBL" id="JAFMNX010000006">
    <property type="protein sequence ID" value="MBS9722506.1"/>
    <property type="molecule type" value="Genomic_DNA"/>
</dbReference>
<dbReference type="Gene3D" id="6.10.10.120">
    <property type="entry name" value="Antitoxin ParD1-like"/>
    <property type="match status" value="1"/>
</dbReference>
<feature type="coiled-coil region" evidence="1">
    <location>
        <begin position="34"/>
        <end position="61"/>
    </location>
</feature>
<name>A0ABS5S1W0_9HYPH</name>